<organism evidence="13 14">
    <name type="scientific">Catenulispora pinistramenti</name>
    <dbReference type="NCBI Taxonomy" id="2705254"/>
    <lineage>
        <taxon>Bacteria</taxon>
        <taxon>Bacillati</taxon>
        <taxon>Actinomycetota</taxon>
        <taxon>Actinomycetes</taxon>
        <taxon>Catenulisporales</taxon>
        <taxon>Catenulisporaceae</taxon>
        <taxon>Catenulispora</taxon>
    </lineage>
</organism>
<evidence type="ECO:0000256" key="3">
    <source>
        <dbReference type="ARBA" id="ARBA00007523"/>
    </source>
</evidence>
<dbReference type="PANTHER" id="PTHR11780">
    <property type="entry name" value="NADH-UBIQUINONE OXIDOREDUCTASE FLAVOPROTEIN 1 NDUFV1"/>
    <property type="match status" value="1"/>
</dbReference>
<dbReference type="InterPro" id="IPR050837">
    <property type="entry name" value="ComplexI_51kDa_subunit"/>
</dbReference>
<keyword evidence="5" id="KW-0285">Flavoprotein</keyword>
<protein>
    <submittedName>
        <fullName evidence="13">Uncharacterized protein</fullName>
    </submittedName>
</protein>
<dbReference type="PANTHER" id="PTHR11780:SF10">
    <property type="entry name" value="NADH DEHYDROGENASE [UBIQUINONE] FLAVOPROTEIN 1, MITOCHONDRIAL"/>
    <property type="match status" value="1"/>
</dbReference>
<dbReference type="Gene3D" id="3.40.50.11540">
    <property type="entry name" value="NADH-ubiquinone oxidoreductase 51kDa subunit"/>
    <property type="match status" value="1"/>
</dbReference>
<dbReference type="InterPro" id="IPR019575">
    <property type="entry name" value="Nuop51_4Fe4S-bd"/>
</dbReference>
<feature type="region of interest" description="Disordered" evidence="10">
    <location>
        <begin position="420"/>
        <end position="444"/>
    </location>
</feature>
<accession>A0ABS5L3K0</accession>
<comment type="cofactor">
    <cofactor evidence="2">
        <name>[4Fe-4S] cluster</name>
        <dbReference type="ChEBI" id="CHEBI:49883"/>
    </cofactor>
</comment>
<evidence type="ECO:0000256" key="1">
    <source>
        <dbReference type="ARBA" id="ARBA00001917"/>
    </source>
</evidence>
<dbReference type="SUPFAM" id="SSF140490">
    <property type="entry name" value="Nqo1C-terminal domain-like"/>
    <property type="match status" value="1"/>
</dbReference>
<evidence type="ECO:0000256" key="6">
    <source>
        <dbReference type="ARBA" id="ARBA00022643"/>
    </source>
</evidence>
<comment type="similarity">
    <text evidence="3">Belongs to the complex I 51 kDa subunit family.</text>
</comment>
<dbReference type="Pfam" id="PF10589">
    <property type="entry name" value="NADH_4Fe-4S"/>
    <property type="match status" value="1"/>
</dbReference>
<dbReference type="SUPFAM" id="SSF142019">
    <property type="entry name" value="Nqo1 FMN-binding domain-like"/>
    <property type="match status" value="1"/>
</dbReference>
<keyword evidence="7" id="KW-0479">Metal-binding</keyword>
<keyword evidence="4" id="KW-0004">4Fe-4S</keyword>
<evidence type="ECO:0000313" key="13">
    <source>
        <dbReference type="EMBL" id="MBS2552690.1"/>
    </source>
</evidence>
<keyword evidence="6" id="KW-0288">FMN</keyword>
<name>A0ABS5L3K0_9ACTN</name>
<proteinExistence type="inferred from homology"/>
<dbReference type="RefSeq" id="WP_212018516.1">
    <property type="nucleotide sequence ID" value="NZ_JAAFYZ010000203.1"/>
</dbReference>
<dbReference type="InterPro" id="IPR037207">
    <property type="entry name" value="Nuop51_4Fe4S-bd_sf"/>
</dbReference>
<evidence type="ECO:0000259" key="11">
    <source>
        <dbReference type="Pfam" id="PF01512"/>
    </source>
</evidence>
<evidence type="ECO:0000259" key="12">
    <source>
        <dbReference type="Pfam" id="PF10589"/>
    </source>
</evidence>
<keyword evidence="14" id="KW-1185">Reference proteome</keyword>
<comment type="cofactor">
    <cofactor evidence="1">
        <name>FMN</name>
        <dbReference type="ChEBI" id="CHEBI:58210"/>
    </cofactor>
</comment>
<dbReference type="Gene3D" id="1.20.1440.230">
    <property type="entry name" value="NADH-ubiquinone oxidoreductase 51kDa subunit, iron-sulphur binding domain"/>
    <property type="match status" value="1"/>
</dbReference>
<feature type="domain" description="NADH-ubiquinone oxidoreductase 51kDa subunit iron-sulphur binding" evidence="12">
    <location>
        <begin position="332"/>
        <end position="416"/>
    </location>
</feature>
<dbReference type="Pfam" id="PF01512">
    <property type="entry name" value="Complex1_51K"/>
    <property type="match status" value="1"/>
</dbReference>
<dbReference type="InterPro" id="IPR011538">
    <property type="entry name" value="Nuo51_FMN-bd"/>
</dbReference>
<reference evidence="13 14" key="1">
    <citation type="submission" date="2020-02" db="EMBL/GenBank/DDBJ databases">
        <title>Acidophilic actinobacteria isolated from forest soil.</title>
        <authorList>
            <person name="Golinska P."/>
        </authorList>
    </citation>
    <scope>NUCLEOTIDE SEQUENCE [LARGE SCALE GENOMIC DNA]</scope>
    <source>
        <strain evidence="13 14">NL8</strain>
    </source>
</reference>
<comment type="caution">
    <text evidence="13">The sequence shown here is derived from an EMBL/GenBank/DDBJ whole genome shotgun (WGS) entry which is preliminary data.</text>
</comment>
<gene>
    <name evidence="13" type="ORF">KGQ19_38125</name>
</gene>
<dbReference type="Proteomes" id="UP000730482">
    <property type="component" value="Unassembled WGS sequence"/>
</dbReference>
<evidence type="ECO:0000256" key="7">
    <source>
        <dbReference type="ARBA" id="ARBA00022723"/>
    </source>
</evidence>
<evidence type="ECO:0000256" key="5">
    <source>
        <dbReference type="ARBA" id="ARBA00022630"/>
    </source>
</evidence>
<evidence type="ECO:0000256" key="9">
    <source>
        <dbReference type="ARBA" id="ARBA00023014"/>
    </source>
</evidence>
<evidence type="ECO:0000256" key="2">
    <source>
        <dbReference type="ARBA" id="ARBA00001966"/>
    </source>
</evidence>
<keyword evidence="8" id="KW-0408">Iron</keyword>
<feature type="domain" description="NADH-ubiquinone oxidoreductase 51kDa subunit FMN-binding" evidence="11">
    <location>
        <begin position="59"/>
        <end position="217"/>
    </location>
</feature>
<evidence type="ECO:0000313" key="14">
    <source>
        <dbReference type="Proteomes" id="UP000730482"/>
    </source>
</evidence>
<evidence type="ECO:0000256" key="4">
    <source>
        <dbReference type="ARBA" id="ARBA00022485"/>
    </source>
</evidence>
<sequence length="444" mass="45834">MNTSVLPPVRIRSLANATATATAAMRLLPSAPLNHQAHRAVYGDLPRLDPGHVMAAAEHSGLSGQGGAAFPAHRKMAAVREAARRAGRRPVVVANGSEGEPASAKDKALLWHAPHLVLDGVALAAAAVGADRAFLAVEAGHGLLGYLTEADRQRTSTAVPVTIVEVPSRFLSGQESALVSFLDGGPALPRFQSRPVFEQGVGGGPTLVQNVETLAHLALIARHGPAWYRSGAATSLFTVRYADSTPTVVEAAPGTSLQHLTGAVSGQAILVGGYHGTWLPLESAARSGREVGAGIRAITGDTSVSAETLGVPLGAGLLAVLPHDRCGLVETASILRYLALESAGQCGPCLNGLPRMAAAFGELARPTPRSDLQQIRDDLSRWAGLVTGRGACRHPDGTARLARSALIAFAAEADAHSRGRCRASARPPMLPTAMPPASQSTASE</sequence>
<evidence type="ECO:0000256" key="8">
    <source>
        <dbReference type="ARBA" id="ARBA00023004"/>
    </source>
</evidence>
<keyword evidence="9" id="KW-0411">Iron-sulfur</keyword>
<dbReference type="EMBL" id="JAAFYZ010000203">
    <property type="protein sequence ID" value="MBS2552690.1"/>
    <property type="molecule type" value="Genomic_DNA"/>
</dbReference>
<dbReference type="InterPro" id="IPR037225">
    <property type="entry name" value="Nuo51_FMN-bd_sf"/>
</dbReference>
<evidence type="ECO:0000256" key="10">
    <source>
        <dbReference type="SAM" id="MobiDB-lite"/>
    </source>
</evidence>